<comment type="caution">
    <text evidence="2">The sequence shown here is derived from an EMBL/GenBank/DDBJ whole genome shotgun (WGS) entry which is preliminary data.</text>
</comment>
<evidence type="ECO:0000256" key="1">
    <source>
        <dbReference type="SAM" id="MobiDB-lite"/>
    </source>
</evidence>
<dbReference type="Proteomes" id="UP001187471">
    <property type="component" value="Unassembled WGS sequence"/>
</dbReference>
<accession>A0AA88UM75</accession>
<organism evidence="2 3">
    <name type="scientific">Escallonia rubra</name>
    <dbReference type="NCBI Taxonomy" id="112253"/>
    <lineage>
        <taxon>Eukaryota</taxon>
        <taxon>Viridiplantae</taxon>
        <taxon>Streptophyta</taxon>
        <taxon>Embryophyta</taxon>
        <taxon>Tracheophyta</taxon>
        <taxon>Spermatophyta</taxon>
        <taxon>Magnoliopsida</taxon>
        <taxon>eudicotyledons</taxon>
        <taxon>Gunneridae</taxon>
        <taxon>Pentapetalae</taxon>
        <taxon>asterids</taxon>
        <taxon>campanulids</taxon>
        <taxon>Escalloniales</taxon>
        <taxon>Escalloniaceae</taxon>
        <taxon>Escallonia</taxon>
    </lineage>
</organism>
<keyword evidence="3" id="KW-1185">Reference proteome</keyword>
<dbReference type="AlphaFoldDB" id="A0AA88UM75"/>
<reference evidence="2" key="1">
    <citation type="submission" date="2022-12" db="EMBL/GenBank/DDBJ databases">
        <title>Draft genome assemblies for two species of Escallonia (Escalloniales).</title>
        <authorList>
            <person name="Chanderbali A."/>
            <person name="Dervinis C."/>
            <person name="Anghel I."/>
            <person name="Soltis D."/>
            <person name="Soltis P."/>
            <person name="Zapata F."/>
        </authorList>
    </citation>
    <scope>NUCLEOTIDE SEQUENCE</scope>
    <source>
        <strain evidence="2">UCBG92.1500</strain>
        <tissue evidence="2">Leaf</tissue>
    </source>
</reference>
<feature type="region of interest" description="Disordered" evidence="1">
    <location>
        <begin position="1"/>
        <end position="21"/>
    </location>
</feature>
<feature type="non-terminal residue" evidence="2">
    <location>
        <position position="94"/>
    </location>
</feature>
<protein>
    <submittedName>
        <fullName evidence="2">Uncharacterized protein</fullName>
    </submittedName>
</protein>
<sequence>NMVSHVKMNAPAAAANDQVPAQNVNIEPSRLQRRNLHVIQSQPCFKNTHFLTIGVHVRVPETQSQPVKTVTLSDLHIMNVLTLDIKTQRYNMKP</sequence>
<evidence type="ECO:0000313" key="3">
    <source>
        <dbReference type="Proteomes" id="UP001187471"/>
    </source>
</evidence>
<evidence type="ECO:0000313" key="2">
    <source>
        <dbReference type="EMBL" id="KAK2990480.1"/>
    </source>
</evidence>
<dbReference type="EMBL" id="JAVXUO010000642">
    <property type="protein sequence ID" value="KAK2990480.1"/>
    <property type="molecule type" value="Genomic_DNA"/>
</dbReference>
<gene>
    <name evidence="2" type="ORF">RJ640_008939</name>
</gene>
<proteinExistence type="predicted"/>
<feature type="compositionally biased region" description="Low complexity" evidence="1">
    <location>
        <begin position="9"/>
        <end position="21"/>
    </location>
</feature>
<name>A0AA88UM75_9ASTE</name>